<dbReference type="EMBL" id="JBHUEN010000003">
    <property type="protein sequence ID" value="MFD1880298.1"/>
    <property type="molecule type" value="Genomic_DNA"/>
</dbReference>
<proteinExistence type="predicted"/>
<sequence>MKTPKSTTNKPKSDKAEAEAAKSNEVSLGGNATLSESDPAPSKLILKDDAKLASSTGTPTGSKPEAAKPATTKPVELKPEAPKPADTGAVFGKPGNAGPTSAAASSTPATTLGGPAASGGTARPVESKPVESKSADAKPSDTGSSDSRPASPPGAAYSKPEPAPVTVRRTGFWPVFLGGVAAAAIGAAAAWWAIPHLPPSWRPGGAGTPGLDEQISAQVDASVKSALAALPAPAAPDQGMQAALDAQAQQIAALDESIKALQSAPAGAAPDGLDQTLTQMQTTLDRQSQEIQALKDRPAGTGVDPAQLDAAVQQKAAELQQQMDTAVSKTREDLAAAQAEAQKLQADAAETGRRARGAAALALLQAALETGNGLDAALAELGSAGVPVPEGLGPDTPSLVDLNDAFDAAARAGLTASLRADSANEGIGTRLGNFLRVQTGARSLEPQQGTDPDAVLSRAAEAVRNGEIQGALDEIETLPAAGQDAMNDWTAMAQAWVGANTAVAQLGAELK</sequence>
<keyword evidence="3" id="KW-0472">Membrane</keyword>
<evidence type="ECO:0000256" key="1">
    <source>
        <dbReference type="SAM" id="Coils"/>
    </source>
</evidence>
<feature type="coiled-coil region" evidence="1">
    <location>
        <begin position="244"/>
        <end position="297"/>
    </location>
</feature>
<feature type="compositionally biased region" description="Basic and acidic residues" evidence="2">
    <location>
        <begin position="125"/>
        <end position="139"/>
    </location>
</feature>
<keyword evidence="3" id="KW-1133">Transmembrane helix</keyword>
<keyword evidence="3" id="KW-0812">Transmembrane</keyword>
<comment type="caution">
    <text evidence="4">The sequence shown here is derived from an EMBL/GenBank/DDBJ whole genome shotgun (WGS) entry which is preliminary data.</text>
</comment>
<dbReference type="Proteomes" id="UP001597213">
    <property type="component" value="Unassembled WGS sequence"/>
</dbReference>
<feature type="compositionally biased region" description="Basic and acidic residues" evidence="2">
    <location>
        <begin position="11"/>
        <end position="22"/>
    </location>
</feature>
<evidence type="ECO:0000256" key="3">
    <source>
        <dbReference type="SAM" id="Phobius"/>
    </source>
</evidence>
<evidence type="ECO:0000313" key="5">
    <source>
        <dbReference type="Proteomes" id="UP001597213"/>
    </source>
</evidence>
<keyword evidence="1" id="KW-0175">Coiled coil</keyword>
<gene>
    <name evidence="4" type="ORF">ACFSCT_01030</name>
</gene>
<evidence type="ECO:0000256" key="2">
    <source>
        <dbReference type="SAM" id="MobiDB-lite"/>
    </source>
</evidence>
<keyword evidence="5" id="KW-1185">Reference proteome</keyword>
<dbReference type="RefSeq" id="WP_379139447.1">
    <property type="nucleotide sequence ID" value="NZ_JBHUEN010000003.1"/>
</dbReference>
<accession>A0ABW4R2X7</accession>
<name>A0ABW4R2X7_9RHOB</name>
<feature type="compositionally biased region" description="Polar residues" evidence="2">
    <location>
        <begin position="24"/>
        <end position="36"/>
    </location>
</feature>
<reference evidence="5" key="1">
    <citation type="journal article" date="2019" name="Int. J. Syst. Evol. Microbiol.">
        <title>The Global Catalogue of Microorganisms (GCM) 10K type strain sequencing project: providing services to taxonomists for standard genome sequencing and annotation.</title>
        <authorList>
            <consortium name="The Broad Institute Genomics Platform"/>
            <consortium name="The Broad Institute Genome Sequencing Center for Infectious Disease"/>
            <person name="Wu L."/>
            <person name="Ma J."/>
        </authorList>
    </citation>
    <scope>NUCLEOTIDE SEQUENCE [LARGE SCALE GENOMIC DNA]</scope>
    <source>
        <strain evidence="5">CCUG 56029</strain>
    </source>
</reference>
<feature type="coiled-coil region" evidence="1">
    <location>
        <begin position="327"/>
        <end position="354"/>
    </location>
</feature>
<organism evidence="4 5">
    <name type="scientific">Paracoccus pacificus</name>
    <dbReference type="NCBI Taxonomy" id="1463598"/>
    <lineage>
        <taxon>Bacteria</taxon>
        <taxon>Pseudomonadati</taxon>
        <taxon>Pseudomonadota</taxon>
        <taxon>Alphaproteobacteria</taxon>
        <taxon>Rhodobacterales</taxon>
        <taxon>Paracoccaceae</taxon>
        <taxon>Paracoccus</taxon>
    </lineage>
</organism>
<feature type="region of interest" description="Disordered" evidence="2">
    <location>
        <begin position="1"/>
        <end position="163"/>
    </location>
</feature>
<evidence type="ECO:0008006" key="6">
    <source>
        <dbReference type="Google" id="ProtNLM"/>
    </source>
</evidence>
<feature type="transmembrane region" description="Helical" evidence="3">
    <location>
        <begin position="172"/>
        <end position="194"/>
    </location>
</feature>
<feature type="compositionally biased region" description="Low complexity" evidence="2">
    <location>
        <begin position="1"/>
        <end position="10"/>
    </location>
</feature>
<feature type="compositionally biased region" description="Low complexity" evidence="2">
    <location>
        <begin position="94"/>
        <end position="114"/>
    </location>
</feature>
<evidence type="ECO:0000313" key="4">
    <source>
        <dbReference type="EMBL" id="MFD1880298.1"/>
    </source>
</evidence>
<protein>
    <recommendedName>
        <fullName evidence="6">Inner membrane protein</fullName>
    </recommendedName>
</protein>